<protein>
    <recommendedName>
        <fullName evidence="9">Type II secretion system protein GspF domain-containing protein</fullName>
    </recommendedName>
</protein>
<keyword evidence="5" id="KW-0812">Transmembrane</keyword>
<evidence type="ECO:0000256" key="2">
    <source>
        <dbReference type="ARBA" id="ARBA00005745"/>
    </source>
</evidence>
<dbReference type="InterPro" id="IPR003004">
    <property type="entry name" value="GspF/PilC"/>
</dbReference>
<proteinExistence type="inferred from homology"/>
<dbReference type="FunFam" id="1.20.81.30:FF:000001">
    <property type="entry name" value="Type II secretion system protein F"/>
    <property type="match status" value="1"/>
</dbReference>
<keyword evidence="3" id="KW-1003">Cell membrane</keyword>
<evidence type="ECO:0000256" key="1">
    <source>
        <dbReference type="ARBA" id="ARBA00004429"/>
    </source>
</evidence>
<reference evidence="10" key="1">
    <citation type="journal article" date="2014" name="Front. Microbiol.">
        <title>High frequency of phylogenetically diverse reductive dehalogenase-homologous genes in deep subseafloor sedimentary metagenomes.</title>
        <authorList>
            <person name="Kawai M."/>
            <person name="Futagami T."/>
            <person name="Toyoda A."/>
            <person name="Takaki Y."/>
            <person name="Nishi S."/>
            <person name="Hori S."/>
            <person name="Arai W."/>
            <person name="Tsubouchi T."/>
            <person name="Morono Y."/>
            <person name="Uchiyama I."/>
            <person name="Ito T."/>
            <person name="Fujiyama A."/>
            <person name="Inagaki F."/>
            <person name="Takami H."/>
        </authorList>
    </citation>
    <scope>NUCLEOTIDE SEQUENCE</scope>
    <source>
        <strain evidence="10">Expedition CK06-06</strain>
    </source>
</reference>
<comment type="similarity">
    <text evidence="2">Belongs to the GSP F family.</text>
</comment>
<comment type="caution">
    <text evidence="10">The sequence shown here is derived from an EMBL/GenBank/DDBJ whole genome shotgun (WGS) entry which is preliminary data.</text>
</comment>
<comment type="subcellular location">
    <subcellularLocation>
        <location evidence="1">Cell inner membrane</location>
        <topology evidence="1">Multi-pass membrane protein</topology>
    </subcellularLocation>
</comment>
<evidence type="ECO:0000256" key="4">
    <source>
        <dbReference type="ARBA" id="ARBA00022519"/>
    </source>
</evidence>
<dbReference type="Pfam" id="PF00482">
    <property type="entry name" value="T2SSF"/>
    <property type="match status" value="1"/>
</dbReference>
<dbReference type="GO" id="GO:0005886">
    <property type="term" value="C:plasma membrane"/>
    <property type="evidence" value="ECO:0007669"/>
    <property type="project" value="UniProtKB-SubCell"/>
</dbReference>
<keyword evidence="6" id="KW-1133">Transmembrane helix</keyword>
<dbReference type="Gene3D" id="1.20.81.30">
    <property type="entry name" value="Type II secretion system (T2SS), domain F"/>
    <property type="match status" value="1"/>
</dbReference>
<feature type="compositionally biased region" description="Basic and acidic residues" evidence="8">
    <location>
        <begin position="10"/>
        <end position="24"/>
    </location>
</feature>
<evidence type="ECO:0000256" key="3">
    <source>
        <dbReference type="ARBA" id="ARBA00022475"/>
    </source>
</evidence>
<dbReference type="EMBL" id="BART01000571">
    <property type="protein sequence ID" value="GAG73580.1"/>
    <property type="molecule type" value="Genomic_DNA"/>
</dbReference>
<accession>X0ZUX7</accession>
<name>X0ZUX7_9ZZZZ</name>
<keyword evidence="4" id="KW-0997">Cell inner membrane</keyword>
<feature type="domain" description="Type II secretion system protein GspF" evidence="9">
    <location>
        <begin position="51"/>
        <end position="148"/>
    </location>
</feature>
<evidence type="ECO:0000256" key="8">
    <source>
        <dbReference type="SAM" id="MobiDB-lite"/>
    </source>
</evidence>
<keyword evidence="7" id="KW-0472">Membrane</keyword>
<evidence type="ECO:0000256" key="6">
    <source>
        <dbReference type="ARBA" id="ARBA00022989"/>
    </source>
</evidence>
<dbReference type="PANTHER" id="PTHR30012">
    <property type="entry name" value="GENERAL SECRETION PATHWAY PROTEIN"/>
    <property type="match status" value="1"/>
</dbReference>
<dbReference type="InterPro" id="IPR018076">
    <property type="entry name" value="T2SS_GspF_dom"/>
</dbReference>
<gene>
    <name evidence="10" type="ORF">S01H4_02575</name>
</gene>
<feature type="region of interest" description="Disordered" evidence="8">
    <location>
        <begin position="1"/>
        <end position="24"/>
    </location>
</feature>
<evidence type="ECO:0000256" key="5">
    <source>
        <dbReference type="ARBA" id="ARBA00022692"/>
    </source>
</evidence>
<sequence length="150" mass="16532">MSVVESNLLSEKKPVPTHQADDIDGRVDTQQKTYERDIFRRIRTRDVCRTARQLATLLRAGMPLVPALSALVEQLREVRAKNSPLAEIMEQVANDVNSGSTLADALSKHPNVFSSLFVNMVAAGETSGTLEEVLLRLAEILEKRVHLAAA</sequence>
<evidence type="ECO:0000259" key="9">
    <source>
        <dbReference type="Pfam" id="PF00482"/>
    </source>
</evidence>
<dbReference type="AlphaFoldDB" id="X0ZUX7"/>
<evidence type="ECO:0000256" key="7">
    <source>
        <dbReference type="ARBA" id="ARBA00023136"/>
    </source>
</evidence>
<dbReference type="InterPro" id="IPR042094">
    <property type="entry name" value="T2SS_GspF_sf"/>
</dbReference>
<organism evidence="10">
    <name type="scientific">marine sediment metagenome</name>
    <dbReference type="NCBI Taxonomy" id="412755"/>
    <lineage>
        <taxon>unclassified sequences</taxon>
        <taxon>metagenomes</taxon>
        <taxon>ecological metagenomes</taxon>
    </lineage>
</organism>
<evidence type="ECO:0000313" key="10">
    <source>
        <dbReference type="EMBL" id="GAG73580.1"/>
    </source>
</evidence>
<dbReference type="PANTHER" id="PTHR30012:SF0">
    <property type="entry name" value="TYPE II SECRETION SYSTEM PROTEIN F-RELATED"/>
    <property type="match status" value="1"/>
</dbReference>